<dbReference type="CDD" id="cd06222">
    <property type="entry name" value="RNase_H_like"/>
    <property type="match status" value="1"/>
</dbReference>
<evidence type="ECO:0000256" key="1">
    <source>
        <dbReference type="SAM" id="MobiDB-lite"/>
    </source>
</evidence>
<dbReference type="PROSITE" id="PS50879">
    <property type="entry name" value="RNASE_H_1"/>
    <property type="match status" value="1"/>
</dbReference>
<dbReference type="EMBL" id="JACGWN010000010">
    <property type="protein sequence ID" value="KAL0427066.1"/>
    <property type="molecule type" value="Genomic_DNA"/>
</dbReference>
<dbReference type="InterPro" id="IPR002156">
    <property type="entry name" value="RNaseH_domain"/>
</dbReference>
<organism evidence="3">
    <name type="scientific">Sesamum latifolium</name>
    <dbReference type="NCBI Taxonomy" id="2727402"/>
    <lineage>
        <taxon>Eukaryota</taxon>
        <taxon>Viridiplantae</taxon>
        <taxon>Streptophyta</taxon>
        <taxon>Embryophyta</taxon>
        <taxon>Tracheophyta</taxon>
        <taxon>Spermatophyta</taxon>
        <taxon>Magnoliopsida</taxon>
        <taxon>eudicotyledons</taxon>
        <taxon>Gunneridae</taxon>
        <taxon>Pentapetalae</taxon>
        <taxon>asterids</taxon>
        <taxon>lamiids</taxon>
        <taxon>Lamiales</taxon>
        <taxon>Pedaliaceae</taxon>
        <taxon>Sesamum</taxon>
    </lineage>
</organism>
<name>A0AAW2VFG8_9LAMI</name>
<dbReference type="Pfam" id="PF13456">
    <property type="entry name" value="RVT_3"/>
    <property type="match status" value="1"/>
</dbReference>
<dbReference type="GO" id="GO:0004523">
    <property type="term" value="F:RNA-DNA hybrid ribonuclease activity"/>
    <property type="evidence" value="ECO:0007669"/>
    <property type="project" value="InterPro"/>
</dbReference>
<evidence type="ECO:0000259" key="2">
    <source>
        <dbReference type="PROSITE" id="PS50879"/>
    </source>
</evidence>
<accession>A0AAW2VFG8</accession>
<reference evidence="3" key="1">
    <citation type="submission" date="2020-06" db="EMBL/GenBank/DDBJ databases">
        <authorList>
            <person name="Li T."/>
            <person name="Hu X."/>
            <person name="Zhang T."/>
            <person name="Song X."/>
            <person name="Zhang H."/>
            <person name="Dai N."/>
            <person name="Sheng W."/>
            <person name="Hou X."/>
            <person name="Wei L."/>
        </authorList>
    </citation>
    <scope>NUCLEOTIDE SEQUENCE</scope>
    <source>
        <strain evidence="3">KEN1</strain>
        <tissue evidence="3">Leaf</tissue>
    </source>
</reference>
<dbReference type="PANTHER" id="PTHR47723:SF19">
    <property type="entry name" value="POLYNUCLEOTIDYL TRANSFERASE, RIBONUCLEASE H-LIKE SUPERFAMILY PROTEIN"/>
    <property type="match status" value="1"/>
</dbReference>
<feature type="domain" description="RNase H type-1" evidence="2">
    <location>
        <begin position="68"/>
        <end position="197"/>
    </location>
</feature>
<dbReference type="InterPro" id="IPR044730">
    <property type="entry name" value="RNase_H-like_dom_plant"/>
</dbReference>
<dbReference type="InterPro" id="IPR012337">
    <property type="entry name" value="RNaseH-like_sf"/>
</dbReference>
<dbReference type="InterPro" id="IPR036397">
    <property type="entry name" value="RNaseH_sf"/>
</dbReference>
<dbReference type="PANTHER" id="PTHR47723">
    <property type="entry name" value="OS05G0353850 PROTEIN"/>
    <property type="match status" value="1"/>
</dbReference>
<evidence type="ECO:0000313" key="3">
    <source>
        <dbReference type="EMBL" id="KAL0427066.1"/>
    </source>
</evidence>
<feature type="region of interest" description="Disordered" evidence="1">
    <location>
        <begin position="34"/>
        <end position="53"/>
    </location>
</feature>
<proteinExistence type="predicted"/>
<protein>
    <submittedName>
        <fullName evidence="3">Ribonuclease H protein</fullName>
    </submittedName>
</protein>
<dbReference type="Gene3D" id="3.30.420.10">
    <property type="entry name" value="Ribonuclease H-like superfamily/Ribonuclease H"/>
    <property type="match status" value="1"/>
</dbReference>
<comment type="caution">
    <text evidence="3">The sequence shown here is derived from an EMBL/GenBank/DDBJ whole genome shotgun (WGS) entry which is preliminary data.</text>
</comment>
<dbReference type="AlphaFoldDB" id="A0AAW2VFG8"/>
<reference evidence="3" key="2">
    <citation type="journal article" date="2024" name="Plant">
        <title>Genomic evolution and insights into agronomic trait innovations of Sesamum species.</title>
        <authorList>
            <person name="Miao H."/>
            <person name="Wang L."/>
            <person name="Qu L."/>
            <person name="Liu H."/>
            <person name="Sun Y."/>
            <person name="Le M."/>
            <person name="Wang Q."/>
            <person name="Wei S."/>
            <person name="Zheng Y."/>
            <person name="Lin W."/>
            <person name="Duan Y."/>
            <person name="Cao H."/>
            <person name="Xiong S."/>
            <person name="Wang X."/>
            <person name="Wei L."/>
            <person name="Li C."/>
            <person name="Ma Q."/>
            <person name="Ju M."/>
            <person name="Zhao R."/>
            <person name="Li G."/>
            <person name="Mu C."/>
            <person name="Tian Q."/>
            <person name="Mei H."/>
            <person name="Zhang T."/>
            <person name="Gao T."/>
            <person name="Zhang H."/>
        </authorList>
    </citation>
    <scope>NUCLEOTIDE SEQUENCE</scope>
    <source>
        <strain evidence="3">KEN1</strain>
    </source>
</reference>
<dbReference type="GO" id="GO:0003676">
    <property type="term" value="F:nucleic acid binding"/>
    <property type="evidence" value="ECO:0007669"/>
    <property type="project" value="InterPro"/>
</dbReference>
<dbReference type="SUPFAM" id="SSF53098">
    <property type="entry name" value="Ribonuclease H-like"/>
    <property type="match status" value="1"/>
</dbReference>
<dbReference type="InterPro" id="IPR053151">
    <property type="entry name" value="RNase_H-like"/>
</dbReference>
<sequence>MLQNLKELPLRLQRSSLSQPTTCNCFTKPNYSNTSTRKGTEHWPSIIKSHPPPQEEKLDTIVKWEKPQRDWFKLNTDGASKGNPGISGAGGILRDPQGRVLFAFEEPLGCMSNTLVELKAIYRGLQLSIERNITKIWIETDAQVIIKLIANPSLGAWYLQNTLMTIRTLLQQIEFKVSHIFREGNQIADLFANQACLADELSVIRPEQITGRDEAFDDYLAKIQKLFDAPKYFSHLNCMAELVVALEANDKARAKAFGPEISSQDPQMIFRLPPSASSDGEGGG</sequence>
<gene>
    <name evidence="3" type="ORF">Slati_2881400</name>
</gene>